<accession>A0A0Q0VQ46</accession>
<evidence type="ECO:0000256" key="7">
    <source>
        <dbReference type="RuleBase" id="RU003792"/>
    </source>
</evidence>
<evidence type="ECO:0000256" key="3">
    <source>
        <dbReference type="ARBA" id="ARBA00023235"/>
    </source>
</evidence>
<proteinExistence type="inferred from homology"/>
<evidence type="ECO:0000256" key="2">
    <source>
        <dbReference type="ARBA" id="ARBA00022694"/>
    </source>
</evidence>
<evidence type="ECO:0000256" key="5">
    <source>
        <dbReference type="PIRSR" id="PIRSR001430-1"/>
    </source>
</evidence>
<evidence type="ECO:0000256" key="1">
    <source>
        <dbReference type="ARBA" id="ARBA00009375"/>
    </source>
</evidence>
<comment type="caution">
    <text evidence="9">The sequence shown here is derived from an EMBL/GenBank/DDBJ whole genome shotgun (WGS) entry which is preliminary data.</text>
</comment>
<dbReference type="Proteomes" id="UP000050320">
    <property type="component" value="Unassembled WGS sequence"/>
</dbReference>
<comment type="catalytic activity">
    <reaction evidence="4 7">
        <text>uridine(38/39/40) in tRNA = pseudouridine(38/39/40) in tRNA</text>
        <dbReference type="Rhea" id="RHEA:22376"/>
        <dbReference type="Rhea" id="RHEA-COMP:10085"/>
        <dbReference type="Rhea" id="RHEA-COMP:10087"/>
        <dbReference type="ChEBI" id="CHEBI:65314"/>
        <dbReference type="ChEBI" id="CHEBI:65315"/>
        <dbReference type="EC" id="5.4.99.12"/>
    </reaction>
</comment>
<reference evidence="9 10" key="1">
    <citation type="submission" date="2015-09" db="EMBL/GenBank/DDBJ databases">
        <title>Heavy metals and arsenic resistance mechanisms in polyextremophilic archaea of the family Ferroplasmaceae.</title>
        <authorList>
            <person name="Bulaev A.G."/>
            <person name="Kanygina A.V."/>
        </authorList>
    </citation>
    <scope>NUCLEOTIDE SEQUENCE [LARGE SCALE GENOMIC DNA]</scope>
    <source>
        <strain evidence="9 10">VT</strain>
    </source>
</reference>
<evidence type="ECO:0000313" key="10">
    <source>
        <dbReference type="Proteomes" id="UP000050320"/>
    </source>
</evidence>
<feature type="domain" description="Pseudouridine synthase I TruA alpha/beta" evidence="8">
    <location>
        <begin position="121"/>
        <end position="183"/>
    </location>
</feature>
<dbReference type="SUPFAM" id="SSF55120">
    <property type="entry name" value="Pseudouridine synthase"/>
    <property type="match status" value="1"/>
</dbReference>
<dbReference type="RefSeq" id="WP_054963841.1">
    <property type="nucleotide sequence ID" value="NZ_LJCQ01000056.1"/>
</dbReference>
<dbReference type="Pfam" id="PF01416">
    <property type="entry name" value="PseudoU_synth_1"/>
    <property type="match status" value="1"/>
</dbReference>
<dbReference type="InterPro" id="IPR020095">
    <property type="entry name" value="PsdUridine_synth_TruA_C"/>
</dbReference>
<evidence type="ECO:0000259" key="8">
    <source>
        <dbReference type="Pfam" id="PF01416"/>
    </source>
</evidence>
<dbReference type="InterPro" id="IPR020103">
    <property type="entry name" value="PsdUridine_synth_cat_dom_sf"/>
</dbReference>
<dbReference type="HAMAP" id="MF_00171">
    <property type="entry name" value="TruA"/>
    <property type="match status" value="1"/>
</dbReference>
<keyword evidence="10" id="KW-1185">Reference proteome</keyword>
<protein>
    <recommendedName>
        <fullName evidence="4">tRNA pseudouridine synthase A</fullName>
        <ecNumber evidence="4">5.4.99.12</ecNumber>
    </recommendedName>
    <alternativeName>
        <fullName evidence="4">tRNA pseudouridine(38-40) synthase</fullName>
    </alternativeName>
    <alternativeName>
        <fullName evidence="4">tRNA pseudouridylate synthase I</fullName>
    </alternativeName>
    <alternativeName>
        <fullName evidence="4">tRNA-uridine isomerase I</fullName>
    </alternativeName>
</protein>
<organism evidence="9 10">
    <name type="scientific">Acidiplasma aeolicum</name>
    <dbReference type="NCBI Taxonomy" id="507754"/>
    <lineage>
        <taxon>Archaea</taxon>
        <taxon>Methanobacteriati</taxon>
        <taxon>Thermoplasmatota</taxon>
        <taxon>Thermoplasmata</taxon>
        <taxon>Thermoplasmatales</taxon>
        <taxon>Ferroplasmaceae</taxon>
        <taxon>Acidiplasma</taxon>
    </lineage>
</organism>
<dbReference type="PANTHER" id="PTHR11142:SF0">
    <property type="entry name" value="TRNA PSEUDOURIDINE SYNTHASE-LIKE 1"/>
    <property type="match status" value="1"/>
</dbReference>
<dbReference type="PIRSF" id="PIRSF001430">
    <property type="entry name" value="tRNA_psdUrid_synth"/>
    <property type="match status" value="1"/>
</dbReference>
<dbReference type="PANTHER" id="PTHR11142">
    <property type="entry name" value="PSEUDOURIDYLATE SYNTHASE"/>
    <property type="match status" value="1"/>
</dbReference>
<name>A0A0Q0VQ46_9ARCH</name>
<evidence type="ECO:0000256" key="6">
    <source>
        <dbReference type="PIRSR" id="PIRSR001430-2"/>
    </source>
</evidence>
<dbReference type="InterPro" id="IPR001406">
    <property type="entry name" value="PsdUridine_synth_TruA"/>
</dbReference>
<sequence>MYYLIKYGYDGKKFCGFQRNNGENSVENTIINVLKSHNISDNMESAARTDKYVSAAGNVFLIESKIDIIKILKILNSQIKDMYFYQYAGLSEYFNPRYCTLKKYSYVLDGDYDIEKFMVMLRKFEGTHDFRNFSRKDYRNTVRTIKNIDYYQHNGFFIINFYARSFIWHQIRAIMGFAMRYYEMDLDPFAFKINSVFLASPERLILMDIFYENITFSDFNSSYLDGKITKKLTDINVNRVIYSRILYKFQ</sequence>
<evidence type="ECO:0000256" key="4">
    <source>
        <dbReference type="HAMAP-Rule" id="MF_00171"/>
    </source>
</evidence>
<dbReference type="Gene3D" id="3.30.70.660">
    <property type="entry name" value="Pseudouridine synthase I, catalytic domain, C-terminal subdomain"/>
    <property type="match status" value="1"/>
</dbReference>
<dbReference type="EC" id="5.4.99.12" evidence="4"/>
<evidence type="ECO:0000313" key="9">
    <source>
        <dbReference type="EMBL" id="KQB35899.1"/>
    </source>
</evidence>
<dbReference type="AlphaFoldDB" id="A0A0Q0VQ46"/>
<feature type="active site" description="Nucleophile" evidence="4 5">
    <location>
        <position position="50"/>
    </location>
</feature>
<dbReference type="OrthoDB" id="25720at2157"/>
<comment type="caution">
    <text evidence="4">Lacks conserved residue(s) required for the propagation of feature annotation.</text>
</comment>
<dbReference type="InterPro" id="IPR020097">
    <property type="entry name" value="PsdUridine_synth_TruA_a/b_dom"/>
</dbReference>
<keyword evidence="3 4" id="KW-0413">Isomerase</keyword>
<dbReference type="GO" id="GO:0003723">
    <property type="term" value="F:RNA binding"/>
    <property type="evidence" value="ECO:0007669"/>
    <property type="project" value="InterPro"/>
</dbReference>
<feature type="binding site" evidence="4 6">
    <location>
        <position position="104"/>
    </location>
    <ligand>
        <name>substrate</name>
    </ligand>
</feature>
<dbReference type="GO" id="GO:0160147">
    <property type="term" value="F:tRNA pseudouridine(38-40) synthase activity"/>
    <property type="evidence" value="ECO:0007669"/>
    <property type="project" value="UniProtKB-EC"/>
</dbReference>
<dbReference type="GO" id="GO:0031119">
    <property type="term" value="P:tRNA pseudouridine synthesis"/>
    <property type="evidence" value="ECO:0007669"/>
    <property type="project" value="UniProtKB-UniRule"/>
</dbReference>
<comment type="function">
    <text evidence="4">Formation of pseudouridine at positions 38, 39 and 40 in the anticodon stem and loop of transfer RNAs.</text>
</comment>
<keyword evidence="2 4" id="KW-0819">tRNA processing</keyword>
<comment type="similarity">
    <text evidence="1 4 7">Belongs to the tRNA pseudouridine synthase TruA family.</text>
</comment>
<gene>
    <name evidence="4" type="primary">truA</name>
    <name evidence="9" type="ORF">AOG54_08400</name>
</gene>
<dbReference type="EMBL" id="LKBG01000071">
    <property type="protein sequence ID" value="KQB35899.1"/>
    <property type="molecule type" value="Genomic_DNA"/>
</dbReference>